<dbReference type="InterPro" id="IPR000700">
    <property type="entry name" value="PAS-assoc_C"/>
</dbReference>
<evidence type="ECO:0000313" key="10">
    <source>
        <dbReference type="Proteomes" id="UP000199073"/>
    </source>
</evidence>
<accession>A0A1H0N4X4</accession>
<evidence type="ECO:0000259" key="6">
    <source>
        <dbReference type="PROSITE" id="PS50045"/>
    </source>
</evidence>
<dbReference type="PROSITE" id="PS50045">
    <property type="entry name" value="SIGMA54_INTERACT_4"/>
    <property type="match status" value="1"/>
</dbReference>
<dbReference type="InterPro" id="IPR002078">
    <property type="entry name" value="Sigma_54_int"/>
</dbReference>
<protein>
    <submittedName>
        <fullName evidence="9">PAS domain S-box-containing protein</fullName>
    </submittedName>
</protein>
<dbReference type="PROSITE" id="PS50112">
    <property type="entry name" value="PAS"/>
    <property type="match status" value="3"/>
</dbReference>
<dbReference type="InterPro" id="IPR013767">
    <property type="entry name" value="PAS_fold"/>
</dbReference>
<feature type="domain" description="PAC" evidence="8">
    <location>
        <begin position="423"/>
        <end position="475"/>
    </location>
</feature>
<dbReference type="InterPro" id="IPR000014">
    <property type="entry name" value="PAS"/>
</dbReference>
<organism evidence="9 10">
    <name type="scientific">Desulforhopalus singaporensis</name>
    <dbReference type="NCBI Taxonomy" id="91360"/>
    <lineage>
        <taxon>Bacteria</taxon>
        <taxon>Pseudomonadati</taxon>
        <taxon>Thermodesulfobacteriota</taxon>
        <taxon>Desulfobulbia</taxon>
        <taxon>Desulfobulbales</taxon>
        <taxon>Desulfocapsaceae</taxon>
        <taxon>Desulforhopalus</taxon>
    </lineage>
</organism>
<dbReference type="InterPro" id="IPR058031">
    <property type="entry name" value="AAA_lid_NorR"/>
</dbReference>
<dbReference type="InterPro" id="IPR035965">
    <property type="entry name" value="PAS-like_dom_sf"/>
</dbReference>
<dbReference type="InterPro" id="IPR025944">
    <property type="entry name" value="Sigma_54_int_dom_CS"/>
</dbReference>
<dbReference type="InterPro" id="IPR027417">
    <property type="entry name" value="P-loop_NTPase"/>
</dbReference>
<dbReference type="EMBL" id="FNJI01000007">
    <property type="protein sequence ID" value="SDO87440.1"/>
    <property type="molecule type" value="Genomic_DNA"/>
</dbReference>
<dbReference type="PROSITE" id="PS00688">
    <property type="entry name" value="SIGMA54_INTERACT_3"/>
    <property type="match status" value="1"/>
</dbReference>
<dbReference type="CDD" id="cd00130">
    <property type="entry name" value="PAS"/>
    <property type="match status" value="3"/>
</dbReference>
<feature type="domain" description="PAC" evidence="8">
    <location>
        <begin position="192"/>
        <end position="245"/>
    </location>
</feature>
<dbReference type="Pfam" id="PF13426">
    <property type="entry name" value="PAS_9"/>
    <property type="match status" value="3"/>
</dbReference>
<proteinExistence type="predicted"/>
<dbReference type="OrthoDB" id="5413348at2"/>
<gene>
    <name evidence="9" type="ORF">SAMN05660330_01238</name>
</gene>
<dbReference type="SUPFAM" id="SSF52540">
    <property type="entry name" value="P-loop containing nucleoside triphosphate hydrolases"/>
    <property type="match status" value="1"/>
</dbReference>
<dbReference type="InterPro" id="IPR025662">
    <property type="entry name" value="Sigma_54_int_dom_ATP-bd_1"/>
</dbReference>
<feature type="domain" description="Sigma-54 factor interaction" evidence="6">
    <location>
        <begin position="482"/>
        <end position="711"/>
    </location>
</feature>
<dbReference type="Pfam" id="PF00989">
    <property type="entry name" value="PAS"/>
    <property type="match status" value="1"/>
</dbReference>
<dbReference type="PROSITE" id="PS00676">
    <property type="entry name" value="SIGMA54_INTERACT_2"/>
    <property type="match status" value="1"/>
</dbReference>
<feature type="domain" description="PAS" evidence="7">
    <location>
        <begin position="125"/>
        <end position="166"/>
    </location>
</feature>
<dbReference type="InterPro" id="IPR025943">
    <property type="entry name" value="Sigma_54_int_dom_ATP-bd_2"/>
</dbReference>
<keyword evidence="1" id="KW-0547">Nucleotide-binding</keyword>
<dbReference type="GO" id="GO:0005524">
    <property type="term" value="F:ATP binding"/>
    <property type="evidence" value="ECO:0007669"/>
    <property type="project" value="UniProtKB-KW"/>
</dbReference>
<dbReference type="Gene3D" id="3.30.450.20">
    <property type="entry name" value="PAS domain"/>
    <property type="match status" value="4"/>
</dbReference>
<dbReference type="NCBIfam" id="TIGR00229">
    <property type="entry name" value="sensory_box"/>
    <property type="match status" value="3"/>
</dbReference>
<dbReference type="SMART" id="SM00382">
    <property type="entry name" value="AAA"/>
    <property type="match status" value="1"/>
</dbReference>
<evidence type="ECO:0000256" key="4">
    <source>
        <dbReference type="ARBA" id="ARBA00023125"/>
    </source>
</evidence>
<dbReference type="FunFam" id="3.40.50.300:FF:000006">
    <property type="entry name" value="DNA-binding transcriptional regulator NtrC"/>
    <property type="match status" value="1"/>
</dbReference>
<dbReference type="AlphaFoldDB" id="A0A1H0N4X4"/>
<evidence type="ECO:0000256" key="1">
    <source>
        <dbReference type="ARBA" id="ARBA00022741"/>
    </source>
</evidence>
<dbReference type="SMART" id="SM00091">
    <property type="entry name" value="PAS"/>
    <property type="match status" value="4"/>
</dbReference>
<keyword evidence="3" id="KW-0805">Transcription regulation</keyword>
<name>A0A1H0N4X4_9BACT</name>
<evidence type="ECO:0000259" key="7">
    <source>
        <dbReference type="PROSITE" id="PS50112"/>
    </source>
</evidence>
<dbReference type="GO" id="GO:0006355">
    <property type="term" value="P:regulation of DNA-templated transcription"/>
    <property type="evidence" value="ECO:0007669"/>
    <property type="project" value="InterPro"/>
</dbReference>
<evidence type="ECO:0000256" key="5">
    <source>
        <dbReference type="ARBA" id="ARBA00023163"/>
    </source>
</evidence>
<dbReference type="CDD" id="cd00009">
    <property type="entry name" value="AAA"/>
    <property type="match status" value="1"/>
</dbReference>
<evidence type="ECO:0000256" key="3">
    <source>
        <dbReference type="ARBA" id="ARBA00023015"/>
    </source>
</evidence>
<keyword evidence="5" id="KW-0804">Transcription</keyword>
<dbReference type="PROSITE" id="PS00675">
    <property type="entry name" value="SIGMA54_INTERACT_1"/>
    <property type="match status" value="1"/>
</dbReference>
<feature type="domain" description="PAS" evidence="7">
    <location>
        <begin position="350"/>
        <end position="395"/>
    </location>
</feature>
<keyword evidence="4" id="KW-0238">DNA-binding</keyword>
<dbReference type="PANTHER" id="PTHR32071">
    <property type="entry name" value="TRANSCRIPTIONAL REGULATORY PROTEIN"/>
    <property type="match status" value="1"/>
</dbReference>
<feature type="domain" description="PAS" evidence="7">
    <location>
        <begin position="235"/>
        <end position="280"/>
    </location>
</feature>
<dbReference type="InterPro" id="IPR003593">
    <property type="entry name" value="AAA+_ATPase"/>
</dbReference>
<dbReference type="GO" id="GO:0043565">
    <property type="term" value="F:sequence-specific DNA binding"/>
    <property type="evidence" value="ECO:0007669"/>
    <property type="project" value="InterPro"/>
</dbReference>
<dbReference type="STRING" id="91360.SAMN05660330_01238"/>
<evidence type="ECO:0000256" key="2">
    <source>
        <dbReference type="ARBA" id="ARBA00022840"/>
    </source>
</evidence>
<dbReference type="PROSITE" id="PS50113">
    <property type="entry name" value="PAC"/>
    <property type="match status" value="2"/>
</dbReference>
<evidence type="ECO:0000259" key="8">
    <source>
        <dbReference type="PROSITE" id="PS50113"/>
    </source>
</evidence>
<dbReference type="Gene3D" id="3.40.50.300">
    <property type="entry name" value="P-loop containing nucleotide triphosphate hydrolases"/>
    <property type="match status" value="1"/>
</dbReference>
<keyword evidence="10" id="KW-1185">Reference proteome</keyword>
<dbReference type="RefSeq" id="WP_092220851.1">
    <property type="nucleotide sequence ID" value="NZ_FNJI01000007.1"/>
</dbReference>
<dbReference type="Proteomes" id="UP000199073">
    <property type="component" value="Unassembled WGS sequence"/>
</dbReference>
<dbReference type="InterPro" id="IPR002197">
    <property type="entry name" value="HTH_Fis"/>
</dbReference>
<dbReference type="Gene3D" id="1.10.10.60">
    <property type="entry name" value="Homeodomain-like"/>
    <property type="match status" value="1"/>
</dbReference>
<sequence length="796" mass="88322">MLYRNCLDSEDFAIGYLTVDEQWRVTSCNRKGSYILGVHASAIIGEDCRKIFAEDTRFQEICPKFFDLNQQKSSSNFIEFVSAPRINDKVHPIKVRIITIPGKSGTIVGALIGFVDLSEPLAASRMILNSIAEGVFTVDQNWRITSFNRAAEDITGYLEEEVLGRSCKEIFKANICKTSCAISDCIHEKRTISDRTAFIEDKEGQILAVKISASPLVDMLGNVIGGVETFTDITQTLQYELILDAVADGVLTVCPNGRITSFNKAAEEITGYSEREVIGKICSEVLLASPKPASCPLIICMEEKKSIVDKELFFIGKGGFSIPVSVSIAPFIGPDGSVLGGVQSFRNNTNQLQKALILDSVADGVFTVDRDWRITSFNLSAELITGWNREAAIGQYCSDVFCSSICGKNCAIAESLYTGTPVSNRSITIKDRKGKAKSISISAAPLVDQDGNVLGGVETFRDLSVEMYLRQQLKQKYTFDQIISKSPSMQRIFQILPEIARSESNVLILGESGTGKELVANAIYNASMRNDRPFVVVNCGALPDTLLESELFGYKAGAFTDARKDRLGRFAAAEGGTIFLDEIGDIPHSLQVKLLRVIQQKVYEPLGSNVSVQADVRIIAATNKDLRELVKKGLFRDDLYYRLNVVNIALPPLRERAEDIPLLIDHFVDKFRIEKQKDIAGIDEQVITLLMKYSFPGNIRELENIIEYGFILCPGGYIKPEHLPDTFDDDEQNGNGALLSSHRNLSLEELEKKAIELCLHRNKWKKMATCRDLGISKDTLRRKIQKYQIVNPVESS</sequence>
<dbReference type="Pfam" id="PF00158">
    <property type="entry name" value="Sigma54_activat"/>
    <property type="match status" value="1"/>
</dbReference>
<dbReference type="Pfam" id="PF25601">
    <property type="entry name" value="AAA_lid_14"/>
    <property type="match status" value="1"/>
</dbReference>
<keyword evidence="2" id="KW-0067">ATP-binding</keyword>
<evidence type="ECO:0000313" key="9">
    <source>
        <dbReference type="EMBL" id="SDO87440.1"/>
    </source>
</evidence>
<dbReference type="InterPro" id="IPR009057">
    <property type="entry name" value="Homeodomain-like_sf"/>
</dbReference>
<dbReference type="Pfam" id="PF02954">
    <property type="entry name" value="HTH_8"/>
    <property type="match status" value="1"/>
</dbReference>
<dbReference type="Gene3D" id="1.10.8.60">
    <property type="match status" value="1"/>
</dbReference>
<reference evidence="9 10" key="1">
    <citation type="submission" date="2016-10" db="EMBL/GenBank/DDBJ databases">
        <authorList>
            <person name="de Groot N.N."/>
        </authorList>
    </citation>
    <scope>NUCLEOTIDE SEQUENCE [LARGE SCALE GENOMIC DNA]</scope>
    <source>
        <strain evidence="9 10">DSM 12130</strain>
    </source>
</reference>
<dbReference type="SUPFAM" id="SSF55785">
    <property type="entry name" value="PYP-like sensor domain (PAS domain)"/>
    <property type="match status" value="4"/>
</dbReference>
<dbReference type="SUPFAM" id="SSF46689">
    <property type="entry name" value="Homeodomain-like"/>
    <property type="match status" value="1"/>
</dbReference>